<keyword evidence="1" id="KW-0547">Nucleotide-binding</keyword>
<comment type="subunit">
    <text evidence="1">Forms a complex composed of PxpA, PxpB and PxpC.</text>
</comment>
<dbReference type="GO" id="GO:0017168">
    <property type="term" value="F:5-oxoprolinase (ATP-hydrolyzing) activity"/>
    <property type="evidence" value="ECO:0007669"/>
    <property type="project" value="UniProtKB-EC"/>
</dbReference>
<dbReference type="NCBIfam" id="NF003816">
    <property type="entry name" value="PRK05406.1-5"/>
    <property type="match status" value="1"/>
</dbReference>
<keyword evidence="1 2" id="KW-0378">Hydrolase</keyword>
<protein>
    <recommendedName>
        <fullName evidence="1">5-oxoprolinase subunit A</fullName>
        <shortName evidence="1">5-OPase subunit A</shortName>
        <ecNumber evidence="1">3.5.2.9</ecNumber>
    </recommendedName>
    <alternativeName>
        <fullName evidence="1">5-oxoprolinase (ATP-hydrolyzing) subunit A</fullName>
    </alternativeName>
</protein>
<name>A0ABZ3BZ98_9GAMM</name>
<dbReference type="Proteomes" id="UP001449178">
    <property type="component" value="Chromosome"/>
</dbReference>
<dbReference type="InterPro" id="IPR005501">
    <property type="entry name" value="LamB/YcsF/PxpA-like"/>
</dbReference>
<evidence type="ECO:0000313" key="3">
    <source>
        <dbReference type="Proteomes" id="UP001449178"/>
    </source>
</evidence>
<dbReference type="Gene3D" id="3.20.20.370">
    <property type="entry name" value="Glycoside hydrolase/deacetylase"/>
    <property type="match status" value="1"/>
</dbReference>
<dbReference type="Pfam" id="PF03746">
    <property type="entry name" value="LamB_YcsF"/>
    <property type="match status" value="1"/>
</dbReference>
<evidence type="ECO:0000313" key="2">
    <source>
        <dbReference type="EMBL" id="WZW87869.1"/>
    </source>
</evidence>
<comment type="catalytic activity">
    <reaction evidence="1">
        <text>5-oxo-L-proline + ATP + 2 H2O = L-glutamate + ADP + phosphate + H(+)</text>
        <dbReference type="Rhea" id="RHEA:10348"/>
        <dbReference type="ChEBI" id="CHEBI:15377"/>
        <dbReference type="ChEBI" id="CHEBI:15378"/>
        <dbReference type="ChEBI" id="CHEBI:29985"/>
        <dbReference type="ChEBI" id="CHEBI:30616"/>
        <dbReference type="ChEBI" id="CHEBI:43474"/>
        <dbReference type="ChEBI" id="CHEBI:58402"/>
        <dbReference type="ChEBI" id="CHEBI:456216"/>
        <dbReference type="EC" id="3.5.2.9"/>
    </reaction>
</comment>
<dbReference type="InterPro" id="IPR011330">
    <property type="entry name" value="Glyco_hydro/deAcase_b/a-brl"/>
</dbReference>
<keyword evidence="1" id="KW-0067">ATP-binding</keyword>
<gene>
    <name evidence="1" type="primary">pxpA</name>
    <name evidence="2" type="ORF">WMO13_00370</name>
</gene>
<organism evidence="2 3">
    <name type="scientific">Ignatzschineria larvae DSM 13226</name>
    <dbReference type="NCBI Taxonomy" id="1111732"/>
    <lineage>
        <taxon>Bacteria</taxon>
        <taxon>Pseudomonadati</taxon>
        <taxon>Pseudomonadota</taxon>
        <taxon>Gammaproteobacteria</taxon>
        <taxon>Cardiobacteriales</taxon>
        <taxon>Ignatzschineriaceae</taxon>
        <taxon>Ignatzschineria</taxon>
    </lineage>
</organism>
<dbReference type="CDD" id="cd10787">
    <property type="entry name" value="LamB_YcsF_like"/>
    <property type="match status" value="1"/>
</dbReference>
<evidence type="ECO:0000256" key="1">
    <source>
        <dbReference type="HAMAP-Rule" id="MF_00691"/>
    </source>
</evidence>
<dbReference type="HAMAP" id="MF_00691">
    <property type="entry name" value="PxpA"/>
    <property type="match status" value="1"/>
</dbReference>
<dbReference type="PANTHER" id="PTHR30292:SF0">
    <property type="entry name" value="5-OXOPROLINASE SUBUNIT A"/>
    <property type="match status" value="1"/>
</dbReference>
<accession>A0ABZ3BZ98</accession>
<dbReference type="EMBL" id="CP150637">
    <property type="protein sequence ID" value="WZW87869.1"/>
    <property type="molecule type" value="Genomic_DNA"/>
</dbReference>
<dbReference type="SUPFAM" id="SSF88713">
    <property type="entry name" value="Glycoside hydrolase/deacetylase"/>
    <property type="match status" value="1"/>
</dbReference>
<reference evidence="2 3" key="1">
    <citation type="submission" date="2024-03" db="EMBL/GenBank/DDBJ databases">
        <title>Complete Genome Sequence and Annotation of Ignatzschineria larvae DSM 13226.</title>
        <authorList>
            <person name="Cantrell E."/>
            <person name="Burcham Z.M."/>
        </authorList>
    </citation>
    <scope>NUCLEOTIDE SEQUENCE [LARGE SCALE GENOMIC DNA]</scope>
    <source>
        <strain evidence="2 3">DSM 13226</strain>
    </source>
</reference>
<comment type="function">
    <text evidence="1">Catalyzes the cleavage of 5-oxoproline to form L-glutamate coupled to the hydrolysis of ATP to ADP and inorganic phosphate.</text>
</comment>
<dbReference type="NCBIfam" id="NF003814">
    <property type="entry name" value="PRK05406.1-3"/>
    <property type="match status" value="1"/>
</dbReference>
<sequence length="271" mass="29170">MMINNDNNNDNNNNALKNEKQKVDLNCDLGESFGAWKMGDDEAILPLISSANIACGFHAGDFDTMRKTVELALDYEVAMGAHPGLPDLQGFGRRNMAITPKEAYNMVVYQVGALQGFIRALGGKLHHVKPHGALYNMAATNESLALAIAHAIADVSQGEAILYGLSGSALIRAGREVGVPVMNEVFADRTYQTDGTLTPRIDANALITDHKDSIAQVLQMVESNAVTTVTGEVIALEADTICVHGDGASALQFVEEIRQTFKKRKILISAD</sequence>
<dbReference type="PANTHER" id="PTHR30292">
    <property type="entry name" value="UNCHARACTERIZED PROTEIN YBGL-RELATED"/>
    <property type="match status" value="1"/>
</dbReference>
<proteinExistence type="inferred from homology"/>
<keyword evidence="3" id="KW-1185">Reference proteome</keyword>
<dbReference type="EC" id="3.5.2.9" evidence="1"/>
<comment type="similarity">
    <text evidence="1">Belongs to the LamB/PxpA family.</text>
</comment>